<protein>
    <recommendedName>
        <fullName evidence="3">ubiquitinyl hydrolase 1</fullName>
        <ecNumber evidence="3">3.4.19.12</ecNumber>
    </recommendedName>
</protein>
<comment type="catalytic activity">
    <reaction evidence="1">
        <text>Thiol-dependent hydrolysis of ester, thioester, amide, peptide and isopeptide bonds formed by the C-terminal Gly of ubiquitin (a 76-residue protein attached to proteins as an intracellular targeting signal).</text>
        <dbReference type="EC" id="3.4.19.12"/>
    </reaction>
</comment>
<evidence type="ECO:0000256" key="3">
    <source>
        <dbReference type="ARBA" id="ARBA00012759"/>
    </source>
</evidence>
<evidence type="ECO:0000256" key="8">
    <source>
        <dbReference type="SAM" id="MobiDB-lite"/>
    </source>
</evidence>
<sequence>MSPLKIHGFVHIWSKTGLTKEGEALVGTVEGEKEISPAVISNSEGFIRVLQLSNKQSCLHVTLQNSSWLFTDQMSHGDAEQPKALLDAVCQSKPQPPRKHNREWGIFGGRNTQKETDKTPSHQVRDKPRDGPFNTEKANEALSPLKMTLLESATLARTGLLENQGAKREKMLSPAREMNEGSLKKSNPELNKKFEYTESYKDEPLHSGGQEKLRNSTCGSTCKTISTENANLAQTVVSIQALSCKTGLKFPSEQIYSHDDLRRDDLDTHPEQFWQGFPDLGNTCYMKAILQPLFVIPPFADDLLMKGISWKEIPFDAFVRCLTQLLALKDICNLEGKKELLVDIKIAISAVTETFSGDVQNDAYEFLGYCLEQLKKDMEKLNIMHVDNAACQTFVCPVVANFEFELQRSIICKACGQVILKTEPSHYLSINPPQETKLQPSSVQNSFYLFFRAEDLEYSCNECTHETSVAMHKFSELPRVLIVHLKCYGFNDAWWLVKDNQPVAIPKFLRSSSHHSESTKLPFPTAKVSPEMASEILAPSSPSERLISESSNSLAKNAEPLTFQKIVEGSSQEQQQRDLENGPKQNITASEKELPAADSGMDQEHLCLMICEDASELTSSPHQVLERLSSKKKKKKSETSNAFIELDVGSVMESTEEFYKARENRIPERFQGMAEQLQQHDWKRIVEEFSQQESPPGVRELGAQEYTEEDFQDRQKDDNRDSLTAEPPSGSPCHQPSREPPDSGQHISDVHDSQKQAWFTYHDLVVSEIQSPWCRRLGLTRGISSFICTMRSFRRC</sequence>
<comment type="similarity">
    <text evidence="2">Belongs to the peptidase C19 family.</text>
</comment>
<dbReference type="GO" id="GO:0005829">
    <property type="term" value="C:cytosol"/>
    <property type="evidence" value="ECO:0007669"/>
    <property type="project" value="TreeGrafter"/>
</dbReference>
<organism evidence="10 11">
    <name type="scientific">Muntiacus reevesi</name>
    <name type="common">Reeves' muntjac</name>
    <name type="synonym">Cervus reevesi</name>
    <dbReference type="NCBI Taxonomy" id="9886"/>
    <lineage>
        <taxon>Eukaryota</taxon>
        <taxon>Metazoa</taxon>
        <taxon>Chordata</taxon>
        <taxon>Craniata</taxon>
        <taxon>Vertebrata</taxon>
        <taxon>Euteleostomi</taxon>
        <taxon>Mammalia</taxon>
        <taxon>Eutheria</taxon>
        <taxon>Laurasiatheria</taxon>
        <taxon>Artiodactyla</taxon>
        <taxon>Ruminantia</taxon>
        <taxon>Pecora</taxon>
        <taxon>Cervidae</taxon>
        <taxon>Muntiacinae</taxon>
        <taxon>Muntiacus</taxon>
    </lineage>
</organism>
<comment type="caution">
    <text evidence="10">The sequence shown here is derived from an EMBL/GenBank/DDBJ whole genome shotgun (WGS) entry which is preliminary data.</text>
</comment>
<proteinExistence type="inferred from homology"/>
<dbReference type="Proteomes" id="UP000326062">
    <property type="component" value="Chromosome 2"/>
</dbReference>
<keyword evidence="6" id="KW-0378">Hydrolase</keyword>
<dbReference type="PANTHER" id="PTHR24006">
    <property type="entry name" value="UBIQUITIN CARBOXYL-TERMINAL HYDROLASE"/>
    <property type="match status" value="1"/>
</dbReference>
<dbReference type="Gene3D" id="3.90.70.10">
    <property type="entry name" value="Cysteine proteinases"/>
    <property type="match status" value="1"/>
</dbReference>
<keyword evidence="4" id="KW-0645">Protease</keyword>
<dbReference type="Gene3D" id="2.30.29.180">
    <property type="entry name" value="Ubiquitin carboxyl-terminal hydrolase 26/29/37, pleckstrin homology-like domain"/>
    <property type="match status" value="1"/>
</dbReference>
<keyword evidence="11" id="KW-1185">Reference proteome</keyword>
<dbReference type="CDD" id="cd02257">
    <property type="entry name" value="Peptidase_C19"/>
    <property type="match status" value="1"/>
</dbReference>
<evidence type="ECO:0000259" key="9">
    <source>
        <dbReference type="PROSITE" id="PS50235"/>
    </source>
</evidence>
<evidence type="ECO:0000256" key="7">
    <source>
        <dbReference type="ARBA" id="ARBA00022807"/>
    </source>
</evidence>
<dbReference type="EC" id="3.4.19.12" evidence="3"/>
<feature type="compositionally biased region" description="Basic and acidic residues" evidence="8">
    <location>
        <begin position="712"/>
        <end position="723"/>
    </location>
</feature>
<dbReference type="InterPro" id="IPR050164">
    <property type="entry name" value="Peptidase_C19"/>
</dbReference>
<reference evidence="10 11" key="1">
    <citation type="submission" date="2019-06" db="EMBL/GenBank/DDBJ databases">
        <title>Discovery of a novel chromosome fission-fusion reversal in muntjac.</title>
        <authorList>
            <person name="Mudd A.B."/>
            <person name="Bredeson J.V."/>
            <person name="Baum R."/>
            <person name="Hockemeyer D."/>
            <person name="Rokhsar D.S."/>
        </authorList>
    </citation>
    <scope>NUCLEOTIDE SEQUENCE [LARGE SCALE GENOMIC DNA]</scope>
    <source>
        <strain evidence="10">UCam_UCB_Mr</strain>
        <tissue evidence="10">Fibroblast cell line</tissue>
    </source>
</reference>
<dbReference type="AlphaFoldDB" id="A0A5J5MWY0"/>
<evidence type="ECO:0000256" key="4">
    <source>
        <dbReference type="ARBA" id="ARBA00022670"/>
    </source>
</evidence>
<name>A0A5J5MWY0_MUNRE</name>
<evidence type="ECO:0000313" key="10">
    <source>
        <dbReference type="EMBL" id="KAB0384066.1"/>
    </source>
</evidence>
<evidence type="ECO:0000256" key="6">
    <source>
        <dbReference type="ARBA" id="ARBA00022801"/>
    </source>
</evidence>
<feature type="domain" description="USP" evidence="9">
    <location>
        <begin position="275"/>
        <end position="790"/>
    </location>
</feature>
<dbReference type="Pfam" id="PF16674">
    <property type="entry name" value="UCH_N"/>
    <property type="match status" value="1"/>
</dbReference>
<evidence type="ECO:0000256" key="1">
    <source>
        <dbReference type="ARBA" id="ARBA00000707"/>
    </source>
</evidence>
<feature type="region of interest" description="Disordered" evidence="8">
    <location>
        <begin position="708"/>
        <end position="749"/>
    </location>
</feature>
<feature type="region of interest" description="Disordered" evidence="8">
    <location>
        <begin position="92"/>
        <end position="139"/>
    </location>
</feature>
<dbReference type="InterPro" id="IPR001394">
    <property type="entry name" value="Peptidase_C19_UCH"/>
</dbReference>
<keyword evidence="5" id="KW-0833">Ubl conjugation pathway</keyword>
<gene>
    <name evidence="10" type="ORF">FD755_005983</name>
</gene>
<dbReference type="GO" id="GO:0006508">
    <property type="term" value="P:proteolysis"/>
    <property type="evidence" value="ECO:0007669"/>
    <property type="project" value="UniProtKB-KW"/>
</dbReference>
<dbReference type="PANTHER" id="PTHR24006:SF711">
    <property type="entry name" value="UBIQUITIN CARBOXYL-TERMINAL HYDROLASE 29"/>
    <property type="match status" value="1"/>
</dbReference>
<dbReference type="GO" id="GO:0005634">
    <property type="term" value="C:nucleus"/>
    <property type="evidence" value="ECO:0007669"/>
    <property type="project" value="TreeGrafter"/>
</dbReference>
<dbReference type="SUPFAM" id="SSF54001">
    <property type="entry name" value="Cysteine proteinases"/>
    <property type="match status" value="1"/>
</dbReference>
<dbReference type="GO" id="GO:0004843">
    <property type="term" value="F:cysteine-type deubiquitinase activity"/>
    <property type="evidence" value="ECO:0007669"/>
    <property type="project" value="UniProtKB-EC"/>
</dbReference>
<evidence type="ECO:0000313" key="11">
    <source>
        <dbReference type="Proteomes" id="UP000326062"/>
    </source>
</evidence>
<feature type="region of interest" description="Disordered" evidence="8">
    <location>
        <begin position="166"/>
        <end position="186"/>
    </location>
</feature>
<feature type="compositionally biased region" description="Basic and acidic residues" evidence="8">
    <location>
        <begin position="112"/>
        <end position="130"/>
    </location>
</feature>
<evidence type="ECO:0000256" key="2">
    <source>
        <dbReference type="ARBA" id="ARBA00009085"/>
    </source>
</evidence>
<evidence type="ECO:0000256" key="5">
    <source>
        <dbReference type="ARBA" id="ARBA00022786"/>
    </source>
</evidence>
<dbReference type="Pfam" id="PF00443">
    <property type="entry name" value="UCH"/>
    <property type="match status" value="1"/>
</dbReference>
<accession>A0A5J5MWY0</accession>
<dbReference type="InterPro" id="IPR032069">
    <property type="entry name" value="USP37-like_PH"/>
</dbReference>
<keyword evidence="7" id="KW-0788">Thiol protease</keyword>
<dbReference type="EMBL" id="VCEB01000002">
    <property type="protein sequence ID" value="KAB0384066.1"/>
    <property type="molecule type" value="Genomic_DNA"/>
</dbReference>
<dbReference type="PROSITE" id="PS50235">
    <property type="entry name" value="USP_3"/>
    <property type="match status" value="1"/>
</dbReference>
<dbReference type="GO" id="GO:0016579">
    <property type="term" value="P:protein deubiquitination"/>
    <property type="evidence" value="ECO:0007669"/>
    <property type="project" value="InterPro"/>
</dbReference>
<dbReference type="GO" id="GO:0000082">
    <property type="term" value="P:G1/S transition of mitotic cell cycle"/>
    <property type="evidence" value="ECO:0007669"/>
    <property type="project" value="TreeGrafter"/>
</dbReference>
<dbReference type="InterPro" id="IPR028889">
    <property type="entry name" value="USP"/>
</dbReference>
<dbReference type="InterPro" id="IPR038765">
    <property type="entry name" value="Papain-like_cys_pep_sf"/>
</dbReference>
<dbReference type="InterPro" id="IPR038093">
    <property type="entry name" value="USP37-like_PH_sf"/>
</dbReference>